<protein>
    <submittedName>
        <fullName evidence="1">Uncharacterized protein</fullName>
    </submittedName>
</protein>
<keyword evidence="2" id="KW-1185">Reference proteome</keyword>
<dbReference type="Proteomes" id="UP000026962">
    <property type="component" value="Chromosome 8"/>
</dbReference>
<reference evidence="1" key="2">
    <citation type="submission" date="2018-05" db="EMBL/GenBank/DDBJ databases">
        <title>OpunRS2 (Oryza punctata Reference Sequence Version 2).</title>
        <authorList>
            <person name="Zhang J."/>
            <person name="Kudrna D."/>
            <person name="Lee S."/>
            <person name="Talag J."/>
            <person name="Welchert J."/>
            <person name="Wing R.A."/>
        </authorList>
    </citation>
    <scope>NUCLEOTIDE SEQUENCE [LARGE SCALE GENOMIC DNA]</scope>
</reference>
<reference evidence="1" key="1">
    <citation type="submission" date="2015-04" db="UniProtKB">
        <authorList>
            <consortium name="EnsemblPlants"/>
        </authorList>
    </citation>
    <scope>IDENTIFICATION</scope>
</reference>
<accession>A0A0E0LX18</accession>
<dbReference type="AlphaFoldDB" id="A0A0E0LX18"/>
<dbReference type="EnsemblPlants" id="OPUNC08G19070.1">
    <property type="protein sequence ID" value="OPUNC08G19070.1"/>
    <property type="gene ID" value="OPUNC08G19070"/>
</dbReference>
<proteinExistence type="predicted"/>
<sequence length="68" mass="7362">MTAFCLSDGSSTAAIASKLQYHHSLCVTKVIFFHSSTPKLIFPPILSSLDCTSSFASAGQQDYCRRST</sequence>
<dbReference type="Gramene" id="OPUNC08G19070.1">
    <property type="protein sequence ID" value="OPUNC08G19070.1"/>
    <property type="gene ID" value="OPUNC08G19070"/>
</dbReference>
<organism evidence="1">
    <name type="scientific">Oryza punctata</name>
    <name type="common">Red rice</name>
    <dbReference type="NCBI Taxonomy" id="4537"/>
    <lineage>
        <taxon>Eukaryota</taxon>
        <taxon>Viridiplantae</taxon>
        <taxon>Streptophyta</taxon>
        <taxon>Embryophyta</taxon>
        <taxon>Tracheophyta</taxon>
        <taxon>Spermatophyta</taxon>
        <taxon>Magnoliopsida</taxon>
        <taxon>Liliopsida</taxon>
        <taxon>Poales</taxon>
        <taxon>Poaceae</taxon>
        <taxon>BOP clade</taxon>
        <taxon>Oryzoideae</taxon>
        <taxon>Oryzeae</taxon>
        <taxon>Oryzinae</taxon>
        <taxon>Oryza</taxon>
    </lineage>
</organism>
<name>A0A0E0LX18_ORYPU</name>
<dbReference type="HOGENOM" id="CLU_2926726_0_0_1"/>
<evidence type="ECO:0000313" key="1">
    <source>
        <dbReference type="EnsemblPlants" id="OPUNC08G19070.1"/>
    </source>
</evidence>
<evidence type="ECO:0000313" key="2">
    <source>
        <dbReference type="Proteomes" id="UP000026962"/>
    </source>
</evidence>